<reference evidence="2 3" key="1">
    <citation type="journal article" date="2019" name="Int. J. Syst. Evol. Microbiol.">
        <title>The Global Catalogue of Microorganisms (GCM) 10K type strain sequencing project: providing services to taxonomists for standard genome sequencing and annotation.</title>
        <authorList>
            <consortium name="The Broad Institute Genomics Platform"/>
            <consortium name="The Broad Institute Genome Sequencing Center for Infectious Disease"/>
            <person name="Wu L."/>
            <person name="Ma J."/>
        </authorList>
    </citation>
    <scope>NUCLEOTIDE SEQUENCE [LARGE SCALE GENOMIC DNA]</scope>
    <source>
        <strain evidence="2 3">JCM 11269</strain>
    </source>
</reference>
<feature type="compositionally biased region" description="Basic residues" evidence="1">
    <location>
        <begin position="8"/>
        <end position="21"/>
    </location>
</feature>
<evidence type="ECO:0000256" key="1">
    <source>
        <dbReference type="SAM" id="MobiDB-lite"/>
    </source>
</evidence>
<dbReference type="EMBL" id="BAAAHU010000024">
    <property type="protein sequence ID" value="GAA1010131.1"/>
    <property type="molecule type" value="Genomic_DNA"/>
</dbReference>
<feature type="compositionally biased region" description="Low complexity" evidence="1">
    <location>
        <begin position="149"/>
        <end position="162"/>
    </location>
</feature>
<feature type="region of interest" description="Disordered" evidence="1">
    <location>
        <begin position="1"/>
        <end position="126"/>
    </location>
</feature>
<organism evidence="2 3">
    <name type="scientific">Streptomyces thermogriseus</name>
    <dbReference type="NCBI Taxonomy" id="75292"/>
    <lineage>
        <taxon>Bacteria</taxon>
        <taxon>Bacillati</taxon>
        <taxon>Actinomycetota</taxon>
        <taxon>Actinomycetes</taxon>
        <taxon>Kitasatosporales</taxon>
        <taxon>Streptomycetaceae</taxon>
        <taxon>Streptomyces</taxon>
    </lineage>
</organism>
<proteinExistence type="predicted"/>
<accession>A0ABN1SZY3</accession>
<feature type="compositionally biased region" description="Basic and acidic residues" evidence="1">
    <location>
        <begin position="37"/>
        <end position="46"/>
    </location>
</feature>
<comment type="caution">
    <text evidence="2">The sequence shown here is derived from an EMBL/GenBank/DDBJ whole genome shotgun (WGS) entry which is preliminary data.</text>
</comment>
<feature type="region of interest" description="Disordered" evidence="1">
    <location>
        <begin position="190"/>
        <end position="209"/>
    </location>
</feature>
<evidence type="ECO:0000313" key="3">
    <source>
        <dbReference type="Proteomes" id="UP001501072"/>
    </source>
</evidence>
<sequence length="209" mass="20806">MSGSTPPWKHRFSRGRFHGKLLGKADRTNPGPSDGSHGARDDERGPFRPSGTTGPPGSASLTPVYGRGAFAAPAKGAAPAVRRAATLGAGSGRRPPGTASAEAGSAPGRPLEPLAGRIADMPPPVPVRDLATLRRHFPGLGPAQLADEPTTGAVTASSAAGAGVGAAAVPPVPPATPTGPAAELTKVTAVEPELITEPHGAYGTRPPDI</sequence>
<keyword evidence="3" id="KW-1185">Reference proteome</keyword>
<dbReference type="Proteomes" id="UP001501072">
    <property type="component" value="Unassembled WGS sequence"/>
</dbReference>
<feature type="region of interest" description="Disordered" evidence="1">
    <location>
        <begin position="140"/>
        <end position="162"/>
    </location>
</feature>
<feature type="compositionally biased region" description="Low complexity" evidence="1">
    <location>
        <begin position="66"/>
        <end position="88"/>
    </location>
</feature>
<evidence type="ECO:0000313" key="2">
    <source>
        <dbReference type="EMBL" id="GAA1010131.1"/>
    </source>
</evidence>
<name>A0ABN1SZY3_9ACTN</name>
<protein>
    <submittedName>
        <fullName evidence="2">Uncharacterized protein</fullName>
    </submittedName>
</protein>
<gene>
    <name evidence="2" type="ORF">GCM10009564_27320</name>
</gene>
<feature type="compositionally biased region" description="Polar residues" evidence="1">
    <location>
        <begin position="50"/>
        <end position="61"/>
    </location>
</feature>